<dbReference type="Pfam" id="PF04386">
    <property type="entry name" value="SspB"/>
    <property type="match status" value="1"/>
</dbReference>
<evidence type="ECO:0000256" key="1">
    <source>
        <dbReference type="SAM" id="MobiDB-lite"/>
    </source>
</evidence>
<reference evidence="2 3" key="1">
    <citation type="submission" date="2019-09" db="EMBL/GenBank/DDBJ databases">
        <title>Whole-genome sequence of the purple sulfur bacterium Thiohalocapsa marina DSM 19078.</title>
        <authorList>
            <person name="Kyndt J.A."/>
            <person name="Meyer T.E."/>
        </authorList>
    </citation>
    <scope>NUCLEOTIDE SEQUENCE [LARGE SCALE GENOMIC DNA]</scope>
    <source>
        <strain evidence="2 3">DSM 19078</strain>
    </source>
</reference>
<gene>
    <name evidence="2" type="ORF">F2Q65_13875</name>
</gene>
<comment type="caution">
    <text evidence="2">The sequence shown here is derived from an EMBL/GenBank/DDBJ whole genome shotgun (WGS) entry which is preliminary data.</text>
</comment>
<dbReference type="Proteomes" id="UP000322981">
    <property type="component" value="Unassembled WGS sequence"/>
</dbReference>
<protein>
    <submittedName>
        <fullName evidence="2">ClpXP protease specificity-enhancing factor</fullName>
    </submittedName>
</protein>
<dbReference type="InterPro" id="IPR036760">
    <property type="entry name" value="SspB-like_sf"/>
</dbReference>
<dbReference type="GO" id="GO:0045732">
    <property type="term" value="P:positive regulation of protein catabolic process"/>
    <property type="evidence" value="ECO:0007669"/>
    <property type="project" value="TreeGrafter"/>
</dbReference>
<accession>A0A5M8FGP8</accession>
<feature type="compositionally biased region" description="Gly residues" evidence="1">
    <location>
        <begin position="115"/>
        <end position="126"/>
    </location>
</feature>
<dbReference type="GO" id="GO:0005829">
    <property type="term" value="C:cytosol"/>
    <property type="evidence" value="ECO:0007669"/>
    <property type="project" value="TreeGrafter"/>
</dbReference>
<organism evidence="2 3">
    <name type="scientific">Thiohalocapsa marina</name>
    <dbReference type="NCBI Taxonomy" id="424902"/>
    <lineage>
        <taxon>Bacteria</taxon>
        <taxon>Pseudomonadati</taxon>
        <taxon>Pseudomonadota</taxon>
        <taxon>Gammaproteobacteria</taxon>
        <taxon>Chromatiales</taxon>
        <taxon>Chromatiaceae</taxon>
        <taxon>Thiohalocapsa</taxon>
    </lineage>
</organism>
<proteinExistence type="predicted"/>
<dbReference type="NCBIfam" id="NF008769">
    <property type="entry name" value="PRK11798.2-5"/>
    <property type="match status" value="1"/>
</dbReference>
<dbReference type="Gene3D" id="2.30.30.220">
    <property type="entry name" value="SspB-like"/>
    <property type="match status" value="1"/>
</dbReference>
<keyword evidence="2" id="KW-0378">Hydrolase</keyword>
<dbReference type="RefSeq" id="WP_150094007.1">
    <property type="nucleotide sequence ID" value="NZ_JBFUOH010000035.1"/>
</dbReference>
<sequence length="139" mass="14875">MTSNRPYLIRAIFDWIIDNGMTPHLLVDADHPSASVPRGFVEDGRIVLNVAPQAVHGLQLGNDAIRFSARFGGNPFNVELAPQAVLGLYARENGHGMLFPDEEPAADEHTESEGMGKGPGADGGGAPKKPQRPALRVVK</sequence>
<dbReference type="PIRSF" id="PIRSF005276">
    <property type="entry name" value="SspB"/>
    <property type="match status" value="1"/>
</dbReference>
<dbReference type="PANTHER" id="PTHR37486:SF1">
    <property type="entry name" value="STRINGENT STARVATION PROTEIN B"/>
    <property type="match status" value="1"/>
</dbReference>
<evidence type="ECO:0000313" key="3">
    <source>
        <dbReference type="Proteomes" id="UP000322981"/>
    </source>
</evidence>
<dbReference type="OrthoDB" id="9797358at2"/>
<feature type="region of interest" description="Disordered" evidence="1">
    <location>
        <begin position="97"/>
        <end position="139"/>
    </location>
</feature>
<dbReference type="PANTHER" id="PTHR37486">
    <property type="entry name" value="STRINGENT STARVATION PROTEIN B"/>
    <property type="match status" value="1"/>
</dbReference>
<keyword evidence="2" id="KW-0645">Protease</keyword>
<dbReference type="GO" id="GO:0005840">
    <property type="term" value="C:ribosome"/>
    <property type="evidence" value="ECO:0007669"/>
    <property type="project" value="TreeGrafter"/>
</dbReference>
<evidence type="ECO:0000313" key="2">
    <source>
        <dbReference type="EMBL" id="KAA6184038.1"/>
    </source>
</evidence>
<keyword evidence="3" id="KW-1185">Reference proteome</keyword>
<dbReference type="SUPFAM" id="SSF101738">
    <property type="entry name" value="SspB-like"/>
    <property type="match status" value="1"/>
</dbReference>
<dbReference type="AlphaFoldDB" id="A0A5M8FGP8"/>
<dbReference type="GO" id="GO:0008233">
    <property type="term" value="F:peptidase activity"/>
    <property type="evidence" value="ECO:0007669"/>
    <property type="project" value="UniProtKB-KW"/>
</dbReference>
<dbReference type="InterPro" id="IPR007481">
    <property type="entry name" value="SspB"/>
</dbReference>
<dbReference type="EMBL" id="VWXX01000025">
    <property type="protein sequence ID" value="KAA6184038.1"/>
    <property type="molecule type" value="Genomic_DNA"/>
</dbReference>
<name>A0A5M8FGP8_9GAMM</name>
<dbReference type="GO" id="GO:0006508">
    <property type="term" value="P:proteolysis"/>
    <property type="evidence" value="ECO:0007669"/>
    <property type="project" value="UniProtKB-KW"/>
</dbReference>